<dbReference type="EMBL" id="JNSL01000063">
    <property type="protein sequence ID" value="KGA17341.1"/>
    <property type="molecule type" value="Genomic_DNA"/>
</dbReference>
<dbReference type="InterPro" id="IPR003329">
    <property type="entry name" value="Cytidylyl_trans"/>
</dbReference>
<dbReference type="InterPro" id="IPR050793">
    <property type="entry name" value="CMP-NeuNAc_synthase"/>
</dbReference>
<dbReference type="CDD" id="cd02513">
    <property type="entry name" value="CMP-NeuAc_Synthase"/>
    <property type="match status" value="1"/>
</dbReference>
<dbReference type="GO" id="GO:0008781">
    <property type="term" value="F:N-acylneuraminate cytidylyltransferase activity"/>
    <property type="evidence" value="ECO:0007669"/>
    <property type="project" value="TreeGrafter"/>
</dbReference>
<name>A0A094QRP3_9ZZZZ</name>
<evidence type="ECO:0008006" key="2">
    <source>
        <dbReference type="Google" id="ProtNLM"/>
    </source>
</evidence>
<sequence>MTAIAIIPARGGSKGIPGKNKALVGGISLVEHAIRTAREVPAISRIIVSSDDPEILAIAKQSDVESIVRPVDLAGDDSPIELAIEHALLESSKNGQLPATLVLLQPTSPLRDSRLLSQSLAKFQTDGGVGSVFGVVPAEHHPSKMLRIDGEFVVPFTSAAELSAPRQALPRVVRQSGSLYIVSTENFLATRTLFVPPTRWVEVGAMEAIDIDNPADLSAADRAVNDL</sequence>
<accession>A0A094QRP3</accession>
<dbReference type="InterPro" id="IPR029044">
    <property type="entry name" value="Nucleotide-diphossugar_trans"/>
</dbReference>
<dbReference type="Gene3D" id="3.90.550.10">
    <property type="entry name" value="Spore Coat Polysaccharide Biosynthesis Protein SpsA, Chain A"/>
    <property type="match status" value="1"/>
</dbReference>
<organism evidence="1">
    <name type="scientific">freshwater metagenome</name>
    <dbReference type="NCBI Taxonomy" id="449393"/>
    <lineage>
        <taxon>unclassified sequences</taxon>
        <taxon>metagenomes</taxon>
        <taxon>ecological metagenomes</taxon>
    </lineage>
</organism>
<proteinExistence type="predicted"/>
<dbReference type="Pfam" id="PF02348">
    <property type="entry name" value="CTP_transf_3"/>
    <property type="match status" value="1"/>
</dbReference>
<evidence type="ECO:0000313" key="1">
    <source>
        <dbReference type="EMBL" id="KGA17341.1"/>
    </source>
</evidence>
<dbReference type="PANTHER" id="PTHR21485:SF6">
    <property type="entry name" value="N-ACYLNEURAMINATE CYTIDYLYLTRANSFERASE-RELATED"/>
    <property type="match status" value="1"/>
</dbReference>
<gene>
    <name evidence="1" type="ORF">GM51_10555</name>
</gene>
<dbReference type="PANTHER" id="PTHR21485">
    <property type="entry name" value="HAD SUPERFAMILY MEMBERS CMAS AND KDSC"/>
    <property type="match status" value="1"/>
</dbReference>
<dbReference type="SUPFAM" id="SSF53448">
    <property type="entry name" value="Nucleotide-diphospho-sugar transferases"/>
    <property type="match status" value="1"/>
</dbReference>
<reference evidence="1" key="1">
    <citation type="submission" date="2014-06" db="EMBL/GenBank/DDBJ databases">
        <title>Key roles for freshwater Actinobacteria revealed by deep metagenomic sequencing.</title>
        <authorList>
            <person name="Ghai R."/>
            <person name="Mizuno C.M."/>
            <person name="Picazo A."/>
            <person name="Camacho A."/>
            <person name="Rodriguez-Valera F."/>
        </authorList>
    </citation>
    <scope>NUCLEOTIDE SEQUENCE</scope>
</reference>
<comment type="caution">
    <text evidence="1">The sequence shown here is derived from an EMBL/GenBank/DDBJ whole genome shotgun (WGS) entry which is preliminary data.</text>
</comment>
<dbReference type="AlphaFoldDB" id="A0A094QRP3"/>
<protein>
    <recommendedName>
        <fullName evidence="2">Acylneuraminate cytidylyltransferase</fullName>
    </recommendedName>
</protein>